<dbReference type="Proteomes" id="UP000044602">
    <property type="component" value="Unassembled WGS sequence"/>
</dbReference>
<evidence type="ECO:0000313" key="2">
    <source>
        <dbReference type="EMBL" id="CRK38303.1"/>
    </source>
</evidence>
<dbReference type="EMBL" id="CVQH01025410">
    <property type="protein sequence ID" value="CRK38303.1"/>
    <property type="molecule type" value="Genomic_DNA"/>
</dbReference>
<evidence type="ECO:0000313" key="3">
    <source>
        <dbReference type="Proteomes" id="UP000044602"/>
    </source>
</evidence>
<accession>A0A0G4MVT9</accession>
<keyword evidence="3" id="KW-1185">Reference proteome</keyword>
<protein>
    <submittedName>
        <fullName evidence="2">Uncharacterized protein</fullName>
    </submittedName>
</protein>
<evidence type="ECO:0000256" key="1">
    <source>
        <dbReference type="SAM" id="MobiDB-lite"/>
    </source>
</evidence>
<feature type="region of interest" description="Disordered" evidence="1">
    <location>
        <begin position="1"/>
        <end position="40"/>
    </location>
</feature>
<organism evidence="2 3">
    <name type="scientific">Verticillium longisporum</name>
    <name type="common">Verticillium dahliae var. longisporum</name>
    <dbReference type="NCBI Taxonomy" id="100787"/>
    <lineage>
        <taxon>Eukaryota</taxon>
        <taxon>Fungi</taxon>
        <taxon>Dikarya</taxon>
        <taxon>Ascomycota</taxon>
        <taxon>Pezizomycotina</taxon>
        <taxon>Sordariomycetes</taxon>
        <taxon>Hypocreomycetidae</taxon>
        <taxon>Glomerellales</taxon>
        <taxon>Plectosphaerellaceae</taxon>
        <taxon>Verticillium</taxon>
    </lineage>
</organism>
<name>A0A0G4MVT9_VERLO</name>
<feature type="non-terminal residue" evidence="2">
    <location>
        <position position="1"/>
    </location>
</feature>
<gene>
    <name evidence="2" type="ORF">BN1708_020503</name>
</gene>
<dbReference type="AlphaFoldDB" id="A0A0G4MVT9"/>
<proteinExistence type="predicted"/>
<sequence>RPRRRRPRRRQARHPRGVRLAHGLEAPGVPRPGQPLRPRRGPLALAGHFPARGDARPLLAVWLWRLLVRQEPRRRLHHLPRGRRGPAPR</sequence>
<feature type="non-terminal residue" evidence="2">
    <location>
        <position position="89"/>
    </location>
</feature>
<reference evidence="2 3" key="1">
    <citation type="submission" date="2015-05" db="EMBL/GenBank/DDBJ databases">
        <authorList>
            <person name="Wang D.B."/>
            <person name="Wang M."/>
        </authorList>
    </citation>
    <scope>NUCLEOTIDE SEQUENCE [LARGE SCALE GENOMIC DNA]</scope>
    <source>
        <strain evidence="2">VL1</strain>
    </source>
</reference>
<feature type="compositionally biased region" description="Basic residues" evidence="1">
    <location>
        <begin position="1"/>
        <end position="19"/>
    </location>
</feature>